<evidence type="ECO:0000256" key="1">
    <source>
        <dbReference type="ARBA" id="ARBA00022723"/>
    </source>
</evidence>
<evidence type="ECO:0000259" key="5">
    <source>
        <dbReference type="Pfam" id="PF02662"/>
    </source>
</evidence>
<keyword evidence="1" id="KW-0479">Metal-binding</keyword>
<accession>A0A1H2DNK2</accession>
<gene>
    <name evidence="6" type="ORF">SAMN04487931_10166</name>
</gene>
<dbReference type="GO" id="GO:0046872">
    <property type="term" value="F:metal ion binding"/>
    <property type="evidence" value="ECO:0007669"/>
    <property type="project" value="UniProtKB-KW"/>
</dbReference>
<keyword evidence="3" id="KW-0408">Iron</keyword>
<reference evidence="7" key="1">
    <citation type="submission" date="2016-10" db="EMBL/GenBank/DDBJ databases">
        <authorList>
            <person name="Varghese N."/>
            <person name="Submissions S."/>
        </authorList>
    </citation>
    <scope>NUCLEOTIDE SEQUENCE [LARGE SCALE GENOMIC DNA]</scope>
    <source>
        <strain evidence="7">DSM 3384</strain>
    </source>
</reference>
<evidence type="ECO:0000256" key="4">
    <source>
        <dbReference type="ARBA" id="ARBA00023014"/>
    </source>
</evidence>
<dbReference type="InterPro" id="IPR003813">
    <property type="entry name" value="MvhD/FlpD"/>
</dbReference>
<evidence type="ECO:0000256" key="2">
    <source>
        <dbReference type="ARBA" id="ARBA00023002"/>
    </source>
</evidence>
<sequence>MFKMTGEFLKLLGIDSQRVRIEWISSAEGTRFAEVANEFTQTIKALGPANIQKVA</sequence>
<feature type="domain" description="F420-non-reducing hydrogenase iron-sulfur subunit D" evidence="5">
    <location>
        <begin position="2"/>
        <end position="47"/>
    </location>
</feature>
<dbReference type="EMBL" id="FNLL01000001">
    <property type="protein sequence ID" value="SDT83938.1"/>
    <property type="molecule type" value="Genomic_DNA"/>
</dbReference>
<proteinExistence type="predicted"/>
<evidence type="ECO:0000313" key="7">
    <source>
        <dbReference type="Proteomes" id="UP000199608"/>
    </source>
</evidence>
<evidence type="ECO:0000313" key="6">
    <source>
        <dbReference type="EMBL" id="SDT83938.1"/>
    </source>
</evidence>
<dbReference type="GO" id="GO:0016491">
    <property type="term" value="F:oxidoreductase activity"/>
    <property type="evidence" value="ECO:0007669"/>
    <property type="project" value="UniProtKB-KW"/>
</dbReference>
<evidence type="ECO:0000256" key="3">
    <source>
        <dbReference type="ARBA" id="ARBA00023004"/>
    </source>
</evidence>
<keyword evidence="7" id="KW-1185">Reference proteome</keyword>
<dbReference type="AlphaFoldDB" id="A0A1H2DNK2"/>
<dbReference type="Proteomes" id="UP000199608">
    <property type="component" value="Unassembled WGS sequence"/>
</dbReference>
<keyword evidence="2" id="KW-0560">Oxidoreductase</keyword>
<name>A0A1H2DNK2_9BACT</name>
<keyword evidence="4" id="KW-0411">Iron-sulfur</keyword>
<dbReference type="Pfam" id="PF02662">
    <property type="entry name" value="FlpD"/>
    <property type="match status" value="1"/>
</dbReference>
<protein>
    <submittedName>
        <fullName evidence="6">Methyl-viologen-reducing hydrogenase, delta subunit</fullName>
    </submittedName>
</protein>
<organism evidence="6 7">
    <name type="scientific">Desulfobacula phenolica</name>
    <dbReference type="NCBI Taxonomy" id="90732"/>
    <lineage>
        <taxon>Bacteria</taxon>
        <taxon>Pseudomonadati</taxon>
        <taxon>Thermodesulfobacteriota</taxon>
        <taxon>Desulfobacteria</taxon>
        <taxon>Desulfobacterales</taxon>
        <taxon>Desulfobacteraceae</taxon>
        <taxon>Desulfobacula</taxon>
    </lineage>
</organism>
<dbReference type="GO" id="GO:0051536">
    <property type="term" value="F:iron-sulfur cluster binding"/>
    <property type="evidence" value="ECO:0007669"/>
    <property type="project" value="UniProtKB-KW"/>
</dbReference>